<evidence type="ECO:0000256" key="2">
    <source>
        <dbReference type="ARBA" id="ARBA00004533"/>
    </source>
</evidence>
<comment type="caution">
    <text evidence="8">The sequence shown here is derived from an EMBL/GenBank/DDBJ whole genome shotgun (WGS) entry which is preliminary data.</text>
</comment>
<evidence type="ECO:0000313" key="8">
    <source>
        <dbReference type="EMBL" id="TDQ38230.1"/>
    </source>
</evidence>
<dbReference type="InterPro" id="IPR000160">
    <property type="entry name" value="GGDEF_dom"/>
</dbReference>
<gene>
    <name evidence="8" type="ORF">DFQ45_105141</name>
</gene>
<dbReference type="Proteomes" id="UP000294575">
    <property type="component" value="Unassembled WGS sequence"/>
</dbReference>
<dbReference type="OrthoDB" id="9812260at2"/>
<evidence type="ECO:0000256" key="5">
    <source>
        <dbReference type="SAM" id="Phobius"/>
    </source>
</evidence>
<dbReference type="FunFam" id="3.30.70.270:FF:000001">
    <property type="entry name" value="Diguanylate cyclase domain protein"/>
    <property type="match status" value="1"/>
</dbReference>
<proteinExistence type="predicted"/>
<dbReference type="InterPro" id="IPR043128">
    <property type="entry name" value="Rev_trsase/Diguanyl_cyclase"/>
</dbReference>
<evidence type="ECO:0000256" key="3">
    <source>
        <dbReference type="ARBA" id="ARBA00012528"/>
    </source>
</evidence>
<comment type="cofactor">
    <cofactor evidence="1">
        <name>Mg(2+)</name>
        <dbReference type="ChEBI" id="CHEBI:18420"/>
    </cofactor>
</comment>
<dbReference type="CDD" id="cd01949">
    <property type="entry name" value="GGDEF"/>
    <property type="match status" value="1"/>
</dbReference>
<feature type="domain" description="HAMP" evidence="6">
    <location>
        <begin position="197"/>
        <end position="250"/>
    </location>
</feature>
<dbReference type="EC" id="2.7.7.65" evidence="3"/>
<dbReference type="InterPro" id="IPR003660">
    <property type="entry name" value="HAMP_dom"/>
</dbReference>
<dbReference type="PANTHER" id="PTHR45138">
    <property type="entry name" value="REGULATORY COMPONENTS OF SENSORY TRANSDUCTION SYSTEM"/>
    <property type="match status" value="1"/>
</dbReference>
<dbReference type="PROSITE" id="PS50885">
    <property type="entry name" value="HAMP"/>
    <property type="match status" value="1"/>
</dbReference>
<dbReference type="RefSeq" id="WP_101497234.1">
    <property type="nucleotide sequence ID" value="NZ_LNJZ01000008.1"/>
</dbReference>
<dbReference type="GO" id="GO:0005886">
    <property type="term" value="C:plasma membrane"/>
    <property type="evidence" value="ECO:0007669"/>
    <property type="project" value="UniProtKB-SubCell"/>
</dbReference>
<evidence type="ECO:0000259" key="6">
    <source>
        <dbReference type="PROSITE" id="PS50885"/>
    </source>
</evidence>
<comment type="subcellular location">
    <subcellularLocation>
        <location evidence="2">Cell inner membrane</location>
    </subcellularLocation>
</comment>
<dbReference type="GO" id="GO:0052621">
    <property type="term" value="F:diguanylate cyclase activity"/>
    <property type="evidence" value="ECO:0007669"/>
    <property type="project" value="UniProtKB-EC"/>
</dbReference>
<dbReference type="SMART" id="SM00267">
    <property type="entry name" value="GGDEF"/>
    <property type="match status" value="1"/>
</dbReference>
<dbReference type="SUPFAM" id="SSF158472">
    <property type="entry name" value="HAMP domain-like"/>
    <property type="match status" value="1"/>
</dbReference>
<dbReference type="Gene3D" id="3.30.70.270">
    <property type="match status" value="1"/>
</dbReference>
<dbReference type="Gene3D" id="6.10.340.10">
    <property type="match status" value="1"/>
</dbReference>
<dbReference type="EMBL" id="SNYK01000005">
    <property type="protein sequence ID" value="TDQ38230.1"/>
    <property type="molecule type" value="Genomic_DNA"/>
</dbReference>
<comment type="catalytic activity">
    <reaction evidence="4">
        <text>2 GTP = 3',3'-c-di-GMP + 2 diphosphate</text>
        <dbReference type="Rhea" id="RHEA:24898"/>
        <dbReference type="ChEBI" id="CHEBI:33019"/>
        <dbReference type="ChEBI" id="CHEBI:37565"/>
        <dbReference type="ChEBI" id="CHEBI:58805"/>
        <dbReference type="EC" id="2.7.7.65"/>
    </reaction>
</comment>
<dbReference type="InterPro" id="IPR033417">
    <property type="entry name" value="CHASE8"/>
</dbReference>
<keyword evidence="5" id="KW-0472">Membrane</keyword>
<keyword evidence="5" id="KW-1133">Transmembrane helix</keyword>
<dbReference type="Pfam" id="PF17152">
    <property type="entry name" value="CHASE8"/>
    <property type="match status" value="1"/>
</dbReference>
<reference evidence="8 9" key="1">
    <citation type="submission" date="2019-03" db="EMBL/GenBank/DDBJ databases">
        <title>Genomic Encyclopedia of Type Strains, Phase IV (KMG-IV): sequencing the most valuable type-strain genomes for metagenomic binning, comparative biology and taxonomic classification.</title>
        <authorList>
            <person name="Goeker M."/>
        </authorList>
    </citation>
    <scope>NUCLEOTIDE SEQUENCE [LARGE SCALE GENOMIC DNA]</scope>
    <source>
        <strain evidence="8 9">DSM 28679</strain>
    </source>
</reference>
<evidence type="ECO:0000256" key="4">
    <source>
        <dbReference type="ARBA" id="ARBA00034247"/>
    </source>
</evidence>
<evidence type="ECO:0000256" key="1">
    <source>
        <dbReference type="ARBA" id="ARBA00001946"/>
    </source>
</evidence>
<dbReference type="PANTHER" id="PTHR45138:SF9">
    <property type="entry name" value="DIGUANYLATE CYCLASE DGCM-RELATED"/>
    <property type="match status" value="1"/>
</dbReference>
<evidence type="ECO:0000259" key="7">
    <source>
        <dbReference type="PROSITE" id="PS50887"/>
    </source>
</evidence>
<sequence length="420" mass="46382">MFNKIAIRYKLIILLGLSGGFALLISSLIMVYSTYLNQSKSSMQVLHQLTDVISDNMRAALAFGDANSASSILASLQANPHILLAIATDSSGQVLGEYRSQQLPAARAQAHKQALAQILDEQPDALQQAGQFIQRIQPDWMGVAKPILFEGQAIGSLAILSDTREIWDQFRRFVLMQVIASGLTVILLLFLSLKFQAVFTRPILNLIDGMRTVAQTKNYRTVLESGHQDEFKHLYDVFNSMLIDIQERDERLFKLATTDALTGLTNRHHAMELLGSMVARARRTSQPFGLIMVDLDFFKKINDTYGHQAGDLVLQETAKVLRSSARDYDLVARFGGEEFLIACDNASLDTCITVVERIQQGLASCNIEYAPERSLKVTASLGVYSSTNQPANTPIAAMLSAADAALYRAKDAGRNTYRVA</sequence>
<dbReference type="GO" id="GO:0007165">
    <property type="term" value="P:signal transduction"/>
    <property type="evidence" value="ECO:0007669"/>
    <property type="project" value="InterPro"/>
</dbReference>
<name>A0A4R6TWJ6_9GAMM</name>
<dbReference type="SMART" id="SM00304">
    <property type="entry name" value="HAMP"/>
    <property type="match status" value="1"/>
</dbReference>
<feature type="domain" description="GGDEF" evidence="7">
    <location>
        <begin position="286"/>
        <end position="420"/>
    </location>
</feature>
<dbReference type="AlphaFoldDB" id="A0A4R6TWJ6"/>
<feature type="transmembrane region" description="Helical" evidence="5">
    <location>
        <begin position="173"/>
        <end position="193"/>
    </location>
</feature>
<feature type="transmembrane region" description="Helical" evidence="5">
    <location>
        <begin position="12"/>
        <end position="35"/>
    </location>
</feature>
<dbReference type="PROSITE" id="PS50887">
    <property type="entry name" value="GGDEF"/>
    <property type="match status" value="1"/>
</dbReference>
<keyword evidence="9" id="KW-1185">Reference proteome</keyword>
<dbReference type="Pfam" id="PF00990">
    <property type="entry name" value="GGDEF"/>
    <property type="match status" value="1"/>
</dbReference>
<protein>
    <recommendedName>
        <fullName evidence="3">diguanylate cyclase</fullName>
        <ecNumber evidence="3">2.7.7.65</ecNumber>
    </recommendedName>
</protein>
<dbReference type="SUPFAM" id="SSF55073">
    <property type="entry name" value="Nucleotide cyclase"/>
    <property type="match status" value="1"/>
</dbReference>
<dbReference type="NCBIfam" id="TIGR00254">
    <property type="entry name" value="GGDEF"/>
    <property type="match status" value="1"/>
</dbReference>
<accession>A0A4R6TWJ6</accession>
<keyword evidence="5" id="KW-0812">Transmembrane</keyword>
<evidence type="ECO:0000313" key="9">
    <source>
        <dbReference type="Proteomes" id="UP000294575"/>
    </source>
</evidence>
<dbReference type="InterPro" id="IPR029787">
    <property type="entry name" value="Nucleotide_cyclase"/>
</dbReference>
<dbReference type="InterPro" id="IPR050469">
    <property type="entry name" value="Diguanylate_Cyclase"/>
</dbReference>
<organism evidence="8 9">
    <name type="scientific">Thiopseudomonas denitrificans</name>
    <dbReference type="NCBI Taxonomy" id="1501432"/>
    <lineage>
        <taxon>Bacteria</taxon>
        <taxon>Pseudomonadati</taxon>
        <taxon>Pseudomonadota</taxon>
        <taxon>Gammaproteobacteria</taxon>
        <taxon>Pseudomonadales</taxon>
        <taxon>Pseudomonadaceae</taxon>
        <taxon>Thiopseudomonas</taxon>
    </lineage>
</organism>